<dbReference type="GO" id="GO:0005886">
    <property type="term" value="C:plasma membrane"/>
    <property type="evidence" value="ECO:0007669"/>
    <property type="project" value="TreeGrafter"/>
</dbReference>
<feature type="transmembrane region" description="Helical" evidence="6">
    <location>
        <begin position="119"/>
        <end position="139"/>
    </location>
</feature>
<dbReference type="InterPro" id="IPR051401">
    <property type="entry name" value="GtrA_CellWall_Glycosyl"/>
</dbReference>
<name>A0A6J7P346_9ZZZZ</name>
<protein>
    <submittedName>
        <fullName evidence="8">Unannotated protein</fullName>
    </submittedName>
</protein>
<evidence type="ECO:0000259" key="7">
    <source>
        <dbReference type="Pfam" id="PF04138"/>
    </source>
</evidence>
<dbReference type="EMBL" id="CAFBOZ010000060">
    <property type="protein sequence ID" value="CAB4999631.1"/>
    <property type="molecule type" value="Genomic_DNA"/>
</dbReference>
<evidence type="ECO:0000256" key="2">
    <source>
        <dbReference type="ARBA" id="ARBA00009399"/>
    </source>
</evidence>
<evidence type="ECO:0000313" key="8">
    <source>
        <dbReference type="EMBL" id="CAB4999631.1"/>
    </source>
</evidence>
<evidence type="ECO:0000256" key="4">
    <source>
        <dbReference type="ARBA" id="ARBA00022989"/>
    </source>
</evidence>
<dbReference type="Pfam" id="PF04138">
    <property type="entry name" value="GtrA_DPMS_TM"/>
    <property type="match status" value="1"/>
</dbReference>
<organism evidence="8">
    <name type="scientific">freshwater metagenome</name>
    <dbReference type="NCBI Taxonomy" id="449393"/>
    <lineage>
        <taxon>unclassified sequences</taxon>
        <taxon>metagenomes</taxon>
        <taxon>ecological metagenomes</taxon>
    </lineage>
</organism>
<comment type="similarity">
    <text evidence="2">Belongs to the GtrA family.</text>
</comment>
<evidence type="ECO:0000256" key="3">
    <source>
        <dbReference type="ARBA" id="ARBA00022692"/>
    </source>
</evidence>
<gene>
    <name evidence="8" type="ORF">UFOPK3992_00549</name>
</gene>
<comment type="subcellular location">
    <subcellularLocation>
        <location evidence="1">Membrane</location>
        <topology evidence="1">Multi-pass membrane protein</topology>
    </subcellularLocation>
</comment>
<keyword evidence="4 6" id="KW-1133">Transmembrane helix</keyword>
<evidence type="ECO:0000256" key="1">
    <source>
        <dbReference type="ARBA" id="ARBA00004141"/>
    </source>
</evidence>
<dbReference type="PANTHER" id="PTHR38459">
    <property type="entry name" value="PROPHAGE BACTOPRENOL-LINKED GLUCOSE TRANSLOCASE HOMOLOG"/>
    <property type="match status" value="1"/>
</dbReference>
<dbReference type="GO" id="GO:0000271">
    <property type="term" value="P:polysaccharide biosynthetic process"/>
    <property type="evidence" value="ECO:0007669"/>
    <property type="project" value="InterPro"/>
</dbReference>
<feature type="domain" description="GtrA/DPMS transmembrane" evidence="7">
    <location>
        <begin position="20"/>
        <end position="146"/>
    </location>
</feature>
<feature type="transmembrane region" description="Helical" evidence="6">
    <location>
        <begin position="90"/>
        <end position="113"/>
    </location>
</feature>
<proteinExistence type="inferred from homology"/>
<keyword evidence="3 6" id="KW-0812">Transmembrane</keyword>
<accession>A0A6J7P346</accession>
<evidence type="ECO:0000256" key="6">
    <source>
        <dbReference type="SAM" id="Phobius"/>
    </source>
</evidence>
<feature type="transmembrane region" description="Helical" evidence="6">
    <location>
        <begin position="21"/>
        <end position="41"/>
    </location>
</feature>
<sequence length="160" mass="17614">MGLVGLVVAHVRSILREVAKFGIVGLSALVVDVGLFNLLRYAGDPGPMYDKPLTAKAISVVVATTVAYFGNRLWTFRHRGRTTFAREYLLFFLLNGVAMCIALACLWFTHYALGHTSPLADNVSANVIGLGLGTIFRFWSYRRWVFPEVVSAEADELTSA</sequence>
<dbReference type="AlphaFoldDB" id="A0A6J7P346"/>
<dbReference type="PANTHER" id="PTHR38459:SF1">
    <property type="entry name" value="PROPHAGE BACTOPRENOL-LINKED GLUCOSE TRANSLOCASE HOMOLOG"/>
    <property type="match status" value="1"/>
</dbReference>
<dbReference type="InterPro" id="IPR007267">
    <property type="entry name" value="GtrA_DPMS_TM"/>
</dbReference>
<reference evidence="8" key="1">
    <citation type="submission" date="2020-05" db="EMBL/GenBank/DDBJ databases">
        <authorList>
            <person name="Chiriac C."/>
            <person name="Salcher M."/>
            <person name="Ghai R."/>
            <person name="Kavagutti S V."/>
        </authorList>
    </citation>
    <scope>NUCLEOTIDE SEQUENCE</scope>
</reference>
<feature type="transmembrane region" description="Helical" evidence="6">
    <location>
        <begin position="53"/>
        <end position="70"/>
    </location>
</feature>
<evidence type="ECO:0000256" key="5">
    <source>
        <dbReference type="ARBA" id="ARBA00023136"/>
    </source>
</evidence>
<keyword evidence="5 6" id="KW-0472">Membrane</keyword>